<dbReference type="Gene3D" id="3.30.1490.190">
    <property type="match status" value="1"/>
</dbReference>
<reference evidence="7 8" key="1">
    <citation type="submission" date="2021-03" db="EMBL/GenBank/DDBJ databases">
        <title>Genomic Encyclopedia of Type Strains, Phase IV (KMG-IV): sequencing the most valuable type-strain genomes for metagenomic binning, comparative biology and taxonomic classification.</title>
        <authorList>
            <person name="Goeker M."/>
        </authorList>
    </citation>
    <scope>NUCLEOTIDE SEQUENCE [LARGE SCALE GENOMIC DNA]</scope>
    <source>
        <strain evidence="7 8">DSM 28650</strain>
    </source>
</reference>
<evidence type="ECO:0000256" key="3">
    <source>
        <dbReference type="ARBA" id="ARBA00022833"/>
    </source>
</evidence>
<keyword evidence="2" id="KW-0678">Repressor</keyword>
<keyword evidence="6" id="KW-0804">Transcription</keyword>
<accession>A0ABS4K8M9</accession>
<dbReference type="InterPro" id="IPR043135">
    <property type="entry name" value="Fur_C"/>
</dbReference>
<sequence>MYTYNNEIYVGDGMDIVQCLKDNNLKATRSRIKIMEIISNSNECLSAMDIYTKIDGESIEIDLSTVYRTLEAFYTHGIVEKFDLGEGKYNYKLKDKGHKHLIECEVCHKHVEIDCPMQQVQEYVKAKTGLTLLDSCVNLNKGICKDCSSENKKQ</sequence>
<organism evidence="7 8">
    <name type="scientific">Clostridium punense</name>
    <dbReference type="NCBI Taxonomy" id="1054297"/>
    <lineage>
        <taxon>Bacteria</taxon>
        <taxon>Bacillati</taxon>
        <taxon>Bacillota</taxon>
        <taxon>Clostridia</taxon>
        <taxon>Eubacteriales</taxon>
        <taxon>Clostridiaceae</taxon>
        <taxon>Clostridium</taxon>
    </lineage>
</organism>
<dbReference type="CDD" id="cd07153">
    <property type="entry name" value="Fur_like"/>
    <property type="match status" value="1"/>
</dbReference>
<evidence type="ECO:0000256" key="2">
    <source>
        <dbReference type="ARBA" id="ARBA00022491"/>
    </source>
</evidence>
<dbReference type="PANTHER" id="PTHR33202">
    <property type="entry name" value="ZINC UPTAKE REGULATION PROTEIN"/>
    <property type="match status" value="1"/>
</dbReference>
<evidence type="ECO:0000256" key="5">
    <source>
        <dbReference type="ARBA" id="ARBA00023125"/>
    </source>
</evidence>
<keyword evidence="3" id="KW-0862">Zinc</keyword>
<name>A0ABS4K8M9_9CLOT</name>
<dbReference type="Gene3D" id="1.10.10.10">
    <property type="entry name" value="Winged helix-like DNA-binding domain superfamily/Winged helix DNA-binding domain"/>
    <property type="match status" value="1"/>
</dbReference>
<keyword evidence="5" id="KW-0238">DNA-binding</keyword>
<comment type="caution">
    <text evidence="7">The sequence shown here is derived from an EMBL/GenBank/DDBJ whole genome shotgun (WGS) entry which is preliminary data.</text>
</comment>
<dbReference type="RefSeq" id="WP_021282573.1">
    <property type="nucleotide sequence ID" value="NZ_JAGGLL010000050.1"/>
</dbReference>
<evidence type="ECO:0000256" key="1">
    <source>
        <dbReference type="ARBA" id="ARBA00007957"/>
    </source>
</evidence>
<comment type="similarity">
    <text evidence="1">Belongs to the Fur family.</text>
</comment>
<protein>
    <submittedName>
        <fullName evidence="7">Fe2+ or Zn2+ uptake regulation protein</fullName>
    </submittedName>
</protein>
<proteinExistence type="inferred from homology"/>
<dbReference type="InterPro" id="IPR002481">
    <property type="entry name" value="FUR"/>
</dbReference>
<evidence type="ECO:0000256" key="6">
    <source>
        <dbReference type="ARBA" id="ARBA00023163"/>
    </source>
</evidence>
<gene>
    <name evidence="7" type="ORF">J2Z44_003980</name>
</gene>
<evidence type="ECO:0000256" key="4">
    <source>
        <dbReference type="ARBA" id="ARBA00023015"/>
    </source>
</evidence>
<keyword evidence="4" id="KW-0805">Transcription regulation</keyword>
<dbReference type="EMBL" id="JAGGLL010000050">
    <property type="protein sequence ID" value="MBP2024125.1"/>
    <property type="molecule type" value="Genomic_DNA"/>
</dbReference>
<dbReference type="Proteomes" id="UP001519308">
    <property type="component" value="Unassembled WGS sequence"/>
</dbReference>
<evidence type="ECO:0000313" key="7">
    <source>
        <dbReference type="EMBL" id="MBP2024125.1"/>
    </source>
</evidence>
<dbReference type="PANTHER" id="PTHR33202:SF8">
    <property type="entry name" value="PEROXIDE-RESPONSIVE REPRESSOR PERR"/>
    <property type="match status" value="1"/>
</dbReference>
<keyword evidence="8" id="KW-1185">Reference proteome</keyword>
<dbReference type="InterPro" id="IPR036388">
    <property type="entry name" value="WH-like_DNA-bd_sf"/>
</dbReference>
<evidence type="ECO:0000313" key="8">
    <source>
        <dbReference type="Proteomes" id="UP001519308"/>
    </source>
</evidence>
<dbReference type="Pfam" id="PF01475">
    <property type="entry name" value="FUR"/>
    <property type="match status" value="1"/>
</dbReference>
<dbReference type="InterPro" id="IPR036390">
    <property type="entry name" value="WH_DNA-bd_sf"/>
</dbReference>
<dbReference type="SUPFAM" id="SSF46785">
    <property type="entry name" value="Winged helix' DNA-binding domain"/>
    <property type="match status" value="1"/>
</dbReference>